<dbReference type="NCBIfam" id="TIGR00206">
    <property type="entry name" value="fliF"/>
    <property type="match status" value="1"/>
</dbReference>
<comment type="subunit">
    <text evidence="11">The basal body constitutes a major portion of the flagellar organelle and consists of four rings (L,P,S, and M) mounted on a central rod. The M ring is integral to the inner membrane of the cell and may be connected to the flagellar rod via the S ring. The S (supramembrane ring) lies just distal to the M ring. The L and P rings lie in the outer membrane and the periplasmic space, respectively.</text>
</comment>
<dbReference type="Pfam" id="PF08345">
    <property type="entry name" value="YscJ_FliF_C"/>
    <property type="match status" value="1"/>
</dbReference>
<organism evidence="17 18">
    <name type="scientific">Motiliproteus coralliicola</name>
    <dbReference type="NCBI Taxonomy" id="2283196"/>
    <lineage>
        <taxon>Bacteria</taxon>
        <taxon>Pseudomonadati</taxon>
        <taxon>Pseudomonadota</taxon>
        <taxon>Gammaproteobacteria</taxon>
        <taxon>Oceanospirillales</taxon>
        <taxon>Oceanospirillaceae</taxon>
        <taxon>Motiliproteus</taxon>
    </lineage>
</organism>
<name>A0A369WL32_9GAMM</name>
<evidence type="ECO:0000313" key="18">
    <source>
        <dbReference type="Proteomes" id="UP000253769"/>
    </source>
</evidence>
<comment type="similarity">
    <text evidence="4 12">Belongs to the FliF family.</text>
</comment>
<dbReference type="OrthoDB" id="8554211at2"/>
<keyword evidence="8 14" id="KW-1133">Transmembrane helix</keyword>
<dbReference type="Proteomes" id="UP000253769">
    <property type="component" value="Unassembled WGS sequence"/>
</dbReference>
<feature type="domain" description="Flagellar M-ring C-terminal" evidence="16">
    <location>
        <begin position="257"/>
        <end position="430"/>
    </location>
</feature>
<dbReference type="EMBL" id="QQOH01000002">
    <property type="protein sequence ID" value="RDE22412.1"/>
    <property type="molecule type" value="Genomic_DNA"/>
</dbReference>
<accession>A0A369WL32</accession>
<feature type="region of interest" description="Disordered" evidence="13">
    <location>
        <begin position="304"/>
        <end position="352"/>
    </location>
</feature>
<evidence type="ECO:0000256" key="10">
    <source>
        <dbReference type="ARBA" id="ARBA00023143"/>
    </source>
</evidence>
<keyword evidence="7 14" id="KW-0812">Transmembrane</keyword>
<evidence type="ECO:0000256" key="5">
    <source>
        <dbReference type="ARBA" id="ARBA00017949"/>
    </source>
</evidence>
<dbReference type="PANTHER" id="PTHR30046:SF0">
    <property type="entry name" value="FLAGELLAR M-RING PROTEIN"/>
    <property type="match status" value="1"/>
</dbReference>
<sequence>MATEGVPATAGGFGAVEGFNRLGIFRQIGLMVGLAASVAIGFAVVLWSQEPEYRPLLNDLNTLDANEIIDTLVQSQIPYKIDGGSGALLVAADKIHQARLKLAAQGLSGRSNVGFELLDQEQALGTSQFMETTRFRRGLEGELARTISSLLAVKSARVHLALPKQSVFVRDSRKPTASVFVELFSGRELGKIQVASIANLVASSIPSLDTRDVTVVDQKGRLLNSQDADEEVGMAAKQLEYVRKVEERLATRVRGILEPVVGLGRFRAEVSADVDFTAVEQTDELYNPDLPSLRSEQLLNESRGGALGATGVPGALSNQPPGAAAVPETGAVEGGFGGVGAGGDSSRSQSTRNYELDRTISYTRHQQGRVRRLTVAVAVDDLVERNADGAVTERKPWNENDLKRLTLLVRDAVGYSAARGDSVNVINTPFASPDPVEALPEVPMWEQPWFWDIAKKVGGALFVLLIVFGVLRPILKNLSTAAAAPVAGEAIGGELEGIEGDIGEADEVSGEALLPGPNDSYERQIDAVRTLVAEDPGRVANVVKQWLATDE</sequence>
<evidence type="ECO:0000256" key="9">
    <source>
        <dbReference type="ARBA" id="ARBA00023136"/>
    </source>
</evidence>
<keyword evidence="6" id="KW-1003">Cell membrane</keyword>
<keyword evidence="18" id="KW-1185">Reference proteome</keyword>
<feature type="transmembrane region" description="Helical" evidence="14">
    <location>
        <begin position="28"/>
        <end position="47"/>
    </location>
</feature>
<keyword evidence="17" id="KW-0969">Cilium</keyword>
<gene>
    <name evidence="17" type="ORF">DV711_07345</name>
</gene>
<comment type="subcellular location">
    <subcellularLocation>
        <location evidence="2 12">Bacterial flagellum basal body</location>
    </subcellularLocation>
    <subcellularLocation>
        <location evidence="3">Cell membrane</location>
        <topology evidence="3">Multi-pass membrane protein</topology>
    </subcellularLocation>
</comment>
<reference evidence="17 18" key="1">
    <citation type="submission" date="2018-07" db="EMBL/GenBank/DDBJ databases">
        <title>Motiliproteus coralliicola sp. nov., a bacterium isolated from Coral.</title>
        <authorList>
            <person name="Wang G."/>
        </authorList>
    </citation>
    <scope>NUCLEOTIDE SEQUENCE [LARGE SCALE GENOMIC DNA]</scope>
    <source>
        <strain evidence="17 18">C34</strain>
    </source>
</reference>
<keyword evidence="9 14" id="KW-0472">Membrane</keyword>
<dbReference type="PIRSF" id="PIRSF004862">
    <property type="entry name" value="FliF"/>
    <property type="match status" value="1"/>
</dbReference>
<dbReference type="PRINTS" id="PR01009">
    <property type="entry name" value="FLGMRINGFLIF"/>
</dbReference>
<feature type="domain" description="Flagellar M-ring N-terminal" evidence="15">
    <location>
        <begin position="49"/>
        <end position="224"/>
    </location>
</feature>
<evidence type="ECO:0000256" key="3">
    <source>
        <dbReference type="ARBA" id="ARBA00004651"/>
    </source>
</evidence>
<feature type="compositionally biased region" description="Gly residues" evidence="13">
    <location>
        <begin position="332"/>
        <end position="343"/>
    </location>
</feature>
<evidence type="ECO:0000259" key="16">
    <source>
        <dbReference type="Pfam" id="PF08345"/>
    </source>
</evidence>
<dbReference type="InterPro" id="IPR000067">
    <property type="entry name" value="FlgMring_FliF"/>
</dbReference>
<evidence type="ECO:0000256" key="1">
    <source>
        <dbReference type="ARBA" id="ARBA00003820"/>
    </source>
</evidence>
<dbReference type="Pfam" id="PF01514">
    <property type="entry name" value="YscJ_FliF"/>
    <property type="match status" value="1"/>
</dbReference>
<protein>
    <recommendedName>
        <fullName evidence="5 12">Flagellar M-ring protein</fullName>
    </recommendedName>
</protein>
<dbReference type="InterPro" id="IPR043427">
    <property type="entry name" value="YscJ/FliF"/>
</dbReference>
<dbReference type="GO" id="GO:0005886">
    <property type="term" value="C:plasma membrane"/>
    <property type="evidence" value="ECO:0007669"/>
    <property type="project" value="UniProtKB-SubCell"/>
</dbReference>
<evidence type="ECO:0000313" key="17">
    <source>
        <dbReference type="EMBL" id="RDE22412.1"/>
    </source>
</evidence>
<comment type="function">
    <text evidence="1 12">The M ring may be actively involved in energy transduction.</text>
</comment>
<keyword evidence="10 12" id="KW-0975">Bacterial flagellum</keyword>
<keyword evidence="17" id="KW-0282">Flagellum</keyword>
<proteinExistence type="inferred from homology"/>
<dbReference type="RefSeq" id="WP_114695037.1">
    <property type="nucleotide sequence ID" value="NZ_QQOH01000002.1"/>
</dbReference>
<keyword evidence="17" id="KW-0966">Cell projection</keyword>
<dbReference type="GO" id="GO:0009431">
    <property type="term" value="C:bacterial-type flagellum basal body, MS ring"/>
    <property type="evidence" value="ECO:0007669"/>
    <property type="project" value="InterPro"/>
</dbReference>
<evidence type="ECO:0000256" key="2">
    <source>
        <dbReference type="ARBA" id="ARBA00004117"/>
    </source>
</evidence>
<dbReference type="GO" id="GO:0071973">
    <property type="term" value="P:bacterial-type flagellum-dependent cell motility"/>
    <property type="evidence" value="ECO:0007669"/>
    <property type="project" value="InterPro"/>
</dbReference>
<dbReference type="InterPro" id="IPR006182">
    <property type="entry name" value="FliF_N_dom"/>
</dbReference>
<evidence type="ECO:0000256" key="8">
    <source>
        <dbReference type="ARBA" id="ARBA00022989"/>
    </source>
</evidence>
<evidence type="ECO:0000256" key="12">
    <source>
        <dbReference type="PIRNR" id="PIRNR004862"/>
    </source>
</evidence>
<evidence type="ECO:0000256" key="4">
    <source>
        <dbReference type="ARBA" id="ARBA00007971"/>
    </source>
</evidence>
<dbReference type="AlphaFoldDB" id="A0A369WL32"/>
<evidence type="ECO:0000256" key="7">
    <source>
        <dbReference type="ARBA" id="ARBA00022692"/>
    </source>
</evidence>
<dbReference type="Gene3D" id="3.30.300.30">
    <property type="match status" value="1"/>
</dbReference>
<dbReference type="GO" id="GO:0003774">
    <property type="term" value="F:cytoskeletal motor activity"/>
    <property type="evidence" value="ECO:0007669"/>
    <property type="project" value="InterPro"/>
</dbReference>
<evidence type="ECO:0000256" key="6">
    <source>
        <dbReference type="ARBA" id="ARBA00022475"/>
    </source>
</evidence>
<comment type="caution">
    <text evidence="17">The sequence shown here is derived from an EMBL/GenBank/DDBJ whole genome shotgun (WGS) entry which is preliminary data.</text>
</comment>
<evidence type="ECO:0000256" key="11">
    <source>
        <dbReference type="ARBA" id="ARBA00025936"/>
    </source>
</evidence>
<evidence type="ECO:0000259" key="15">
    <source>
        <dbReference type="Pfam" id="PF01514"/>
    </source>
</evidence>
<dbReference type="InterPro" id="IPR045851">
    <property type="entry name" value="AMP-bd_C_sf"/>
</dbReference>
<evidence type="ECO:0000256" key="13">
    <source>
        <dbReference type="SAM" id="MobiDB-lite"/>
    </source>
</evidence>
<dbReference type="PANTHER" id="PTHR30046">
    <property type="entry name" value="FLAGELLAR M-RING PROTEIN"/>
    <property type="match status" value="1"/>
</dbReference>
<dbReference type="InterPro" id="IPR013556">
    <property type="entry name" value="Flag_M-ring_C"/>
</dbReference>
<evidence type="ECO:0000256" key="14">
    <source>
        <dbReference type="SAM" id="Phobius"/>
    </source>
</evidence>